<evidence type="ECO:0000256" key="2">
    <source>
        <dbReference type="ARBA" id="ARBA00023002"/>
    </source>
</evidence>
<proteinExistence type="inferred from homology"/>
<gene>
    <name evidence="3" type="ORF">VU01_10134</name>
</gene>
<dbReference type="Gene3D" id="3.40.50.720">
    <property type="entry name" value="NAD(P)-binding Rossmann-like Domain"/>
    <property type="match status" value="1"/>
</dbReference>
<comment type="caution">
    <text evidence="3">The sequence shown here is derived from an EMBL/GenBank/DDBJ whole genome shotgun (WGS) entry which is preliminary data.</text>
</comment>
<dbReference type="InterPro" id="IPR002347">
    <property type="entry name" value="SDR_fam"/>
</dbReference>
<dbReference type="Proteomes" id="UP000288892">
    <property type="component" value="Unassembled WGS sequence"/>
</dbReference>
<evidence type="ECO:0000313" key="3">
    <source>
        <dbReference type="EMBL" id="RWX52418.1"/>
    </source>
</evidence>
<keyword evidence="4" id="KW-1185">Reference proteome</keyword>
<protein>
    <submittedName>
        <fullName evidence="3">3-oxoacyl-[acyl-carrier protein] reductase</fullName>
        <ecNumber evidence="3">1.1.1.100</ecNumber>
    </submittedName>
</protein>
<dbReference type="PANTHER" id="PTHR42760:SF133">
    <property type="entry name" value="3-OXOACYL-[ACYL-CARRIER-PROTEIN] REDUCTASE"/>
    <property type="match status" value="1"/>
</dbReference>
<dbReference type="PRINTS" id="PR00081">
    <property type="entry name" value="GDHRDH"/>
</dbReference>
<dbReference type="Pfam" id="PF13561">
    <property type="entry name" value="adh_short_C2"/>
    <property type="match status" value="1"/>
</dbReference>
<sequence length="275" mass="30030">MKIQGKNALVLGASRGIGRAIALKLASEGMRLILPWFDWPDSCREMEAEFAEMDAGHITLEVDLRNPVAIGEMVDRLQAEFGSLHVLVNNVERGGMPVVHGSYNRPVNAEQWQLEVETTLHAKWFVFNQCLSLLRQAEQAAVVNISSVAAVTGRSGPAGLLFNDGYAAASRGITSLTETWARLGAPTLRVNELMLGLVDQRHGPGTRGWELLSEAEREQLLEHTLLGRTGTPDEVARAVLFLIRDADFMTGSCLRMDGGFVLGSERVPDMPNGVL</sequence>
<dbReference type="GO" id="GO:0004316">
    <property type="term" value="F:3-oxoacyl-[acyl-carrier-protein] reductase (NADPH) activity"/>
    <property type="evidence" value="ECO:0007669"/>
    <property type="project" value="UniProtKB-EC"/>
</dbReference>
<evidence type="ECO:0000313" key="4">
    <source>
        <dbReference type="Proteomes" id="UP000288892"/>
    </source>
</evidence>
<dbReference type="PANTHER" id="PTHR42760">
    <property type="entry name" value="SHORT-CHAIN DEHYDROGENASES/REDUCTASES FAMILY MEMBER"/>
    <property type="match status" value="1"/>
</dbReference>
<accession>A0A444JHG5</accession>
<dbReference type="CDD" id="cd05233">
    <property type="entry name" value="SDR_c"/>
    <property type="match status" value="1"/>
</dbReference>
<dbReference type="InterPro" id="IPR036291">
    <property type="entry name" value="NAD(P)-bd_dom_sf"/>
</dbReference>
<dbReference type="EC" id="1.1.1.100" evidence="3"/>
<dbReference type="SUPFAM" id="SSF51735">
    <property type="entry name" value="NAD(P)-binding Rossmann-fold domains"/>
    <property type="match status" value="1"/>
</dbReference>
<dbReference type="AlphaFoldDB" id="A0A444JHG5"/>
<evidence type="ECO:0000256" key="1">
    <source>
        <dbReference type="ARBA" id="ARBA00006484"/>
    </source>
</evidence>
<dbReference type="EMBL" id="MTKS01000013">
    <property type="protein sequence ID" value="RWX52418.1"/>
    <property type="molecule type" value="Genomic_DNA"/>
</dbReference>
<name>A0A444JHG5_9BACT</name>
<keyword evidence="2 3" id="KW-0560">Oxidoreductase</keyword>
<organism evidence="3 4">
    <name type="scientific">Candidatus Electrothrix marina</name>
    <dbReference type="NCBI Taxonomy" id="1859130"/>
    <lineage>
        <taxon>Bacteria</taxon>
        <taxon>Pseudomonadati</taxon>
        <taxon>Thermodesulfobacteriota</taxon>
        <taxon>Desulfobulbia</taxon>
        <taxon>Desulfobulbales</taxon>
        <taxon>Desulfobulbaceae</taxon>
        <taxon>Candidatus Electrothrix</taxon>
    </lineage>
</organism>
<reference evidence="3 4" key="1">
    <citation type="submission" date="2017-01" db="EMBL/GenBank/DDBJ databases">
        <title>The cable genome- insights into the physiology and evolution of filamentous bacteria capable of sulfide oxidation via long distance electron transfer.</title>
        <authorList>
            <person name="Schreiber L."/>
            <person name="Bjerg J.T."/>
            <person name="Boggild A."/>
            <person name="Van De Vossenberg J."/>
            <person name="Meysman F."/>
            <person name="Nielsen L.P."/>
            <person name="Schramm A."/>
            <person name="Kjeldsen K.U."/>
        </authorList>
    </citation>
    <scope>NUCLEOTIDE SEQUENCE [LARGE SCALE GENOMIC DNA]</scope>
    <source>
        <strain evidence="3">A5</strain>
    </source>
</reference>
<comment type="similarity">
    <text evidence="1">Belongs to the short-chain dehydrogenases/reductases (SDR) family.</text>
</comment>